<feature type="region of interest" description="Disordered" evidence="1">
    <location>
        <begin position="165"/>
        <end position="184"/>
    </location>
</feature>
<keyword evidence="2" id="KW-0732">Signal</keyword>
<dbReference type="InterPro" id="IPR008972">
    <property type="entry name" value="Cupredoxin"/>
</dbReference>
<name>K5W8V6_PHACS</name>
<dbReference type="AlphaFoldDB" id="K5W8V6"/>
<feature type="signal peptide" evidence="2">
    <location>
        <begin position="1"/>
        <end position="20"/>
    </location>
</feature>
<feature type="region of interest" description="Disordered" evidence="1">
    <location>
        <begin position="388"/>
        <end position="428"/>
    </location>
</feature>
<accession>K5W8V6</accession>
<protein>
    <recommendedName>
        <fullName evidence="5">Phytocyanin domain-containing protein</fullName>
    </recommendedName>
</protein>
<evidence type="ECO:0000256" key="1">
    <source>
        <dbReference type="SAM" id="MobiDB-lite"/>
    </source>
</evidence>
<dbReference type="PANTHER" id="PTHR34883:SF15">
    <property type="entry name" value="EXTRACELLULAR SERINE-RICH PROTEIN"/>
    <property type="match status" value="1"/>
</dbReference>
<dbReference type="Proteomes" id="UP000008370">
    <property type="component" value="Unassembled WGS sequence"/>
</dbReference>
<sequence length="450" mass="45040">MVFIAPVLGAAALLAGLVSAAPRPDSSSGDEVAVSAPYGVIESDTAELYSQLATESADATSSSPYYAASATYAAAATGYAAAGGSYYSSSSDTWDSMATATVSAAVGGYYSSSSNTWDSMATATVSAAGSMMTYGSGSSGWGGQGYNDCVNQCVASYGAPPAMWTPTPSSGGSSSGSGSGSGTTHTVIVAPTQGVLRFVPFAVNATPGDTVHFVWNANNHTVTKSSELEICNKTGDAPFASGTQNQGFTFDQVVNDTNPVFYYCGTPTHCEKGMFGIINPPSISNNANTSVASMMPAMVANNSDLSAMAAYTNNMTQGNLQASMWGQNIDLAQMPDWSHEYVMQNVMYAQALIAENPDVIGSTGAIDMSAGGNPIKFPMDITSAINNAGSGSPSSSAGSAPSSSAPASSASASASASPSPAAGKSNGAGRTLASSALVGVAVIAASFLAL</sequence>
<dbReference type="InParanoid" id="K5W8V6"/>
<dbReference type="HOGENOM" id="CLU_038599_0_0_1"/>
<dbReference type="Gene3D" id="2.60.40.420">
    <property type="entry name" value="Cupredoxins - blue copper proteins"/>
    <property type="match status" value="1"/>
</dbReference>
<gene>
    <name evidence="3" type="ORF">PHACADRAFT_255995</name>
</gene>
<keyword evidence="4" id="KW-1185">Reference proteome</keyword>
<dbReference type="OrthoDB" id="1921208at2759"/>
<dbReference type="SUPFAM" id="SSF49503">
    <property type="entry name" value="Cupredoxins"/>
    <property type="match status" value="1"/>
</dbReference>
<evidence type="ECO:0000256" key="2">
    <source>
        <dbReference type="SAM" id="SignalP"/>
    </source>
</evidence>
<evidence type="ECO:0000313" key="4">
    <source>
        <dbReference type="Proteomes" id="UP000008370"/>
    </source>
</evidence>
<evidence type="ECO:0008006" key="5">
    <source>
        <dbReference type="Google" id="ProtNLM"/>
    </source>
</evidence>
<reference evidence="3 4" key="1">
    <citation type="journal article" date="2012" name="BMC Genomics">
        <title>Comparative genomics of the white-rot fungi, Phanerochaete carnosa and P. chrysosporium, to elucidate the genetic basis of the distinct wood types they colonize.</title>
        <authorList>
            <person name="Suzuki H."/>
            <person name="MacDonald J."/>
            <person name="Syed K."/>
            <person name="Salamov A."/>
            <person name="Hori C."/>
            <person name="Aerts A."/>
            <person name="Henrissat B."/>
            <person name="Wiebenga A."/>
            <person name="vanKuyk P.A."/>
            <person name="Barry K."/>
            <person name="Lindquist E."/>
            <person name="LaButti K."/>
            <person name="Lapidus A."/>
            <person name="Lucas S."/>
            <person name="Coutinho P."/>
            <person name="Gong Y."/>
            <person name="Samejima M."/>
            <person name="Mahadevan R."/>
            <person name="Abou-Zaid M."/>
            <person name="de Vries R.P."/>
            <person name="Igarashi K."/>
            <person name="Yadav J.S."/>
            <person name="Grigoriev I.V."/>
            <person name="Master E.R."/>
        </authorList>
    </citation>
    <scope>NUCLEOTIDE SEQUENCE [LARGE SCALE GENOMIC DNA]</scope>
    <source>
        <strain evidence="3 4">HHB-10118-sp</strain>
    </source>
</reference>
<organism evidence="3 4">
    <name type="scientific">Phanerochaete carnosa (strain HHB-10118-sp)</name>
    <name type="common">White-rot fungus</name>
    <name type="synonym">Peniophora carnosa</name>
    <dbReference type="NCBI Taxonomy" id="650164"/>
    <lineage>
        <taxon>Eukaryota</taxon>
        <taxon>Fungi</taxon>
        <taxon>Dikarya</taxon>
        <taxon>Basidiomycota</taxon>
        <taxon>Agaricomycotina</taxon>
        <taxon>Agaricomycetes</taxon>
        <taxon>Polyporales</taxon>
        <taxon>Phanerochaetaceae</taxon>
        <taxon>Phanerochaete</taxon>
    </lineage>
</organism>
<dbReference type="InterPro" id="IPR052953">
    <property type="entry name" value="Ser-rich/MCO-related"/>
</dbReference>
<proteinExistence type="predicted"/>
<evidence type="ECO:0000313" key="3">
    <source>
        <dbReference type="EMBL" id="EKM55394.1"/>
    </source>
</evidence>
<dbReference type="EMBL" id="JH930472">
    <property type="protein sequence ID" value="EKM55394.1"/>
    <property type="molecule type" value="Genomic_DNA"/>
</dbReference>
<feature type="chain" id="PRO_5003890590" description="Phytocyanin domain-containing protein" evidence="2">
    <location>
        <begin position="21"/>
        <end position="450"/>
    </location>
</feature>
<dbReference type="STRING" id="650164.K5W8V6"/>
<dbReference type="RefSeq" id="XP_007395719.1">
    <property type="nucleotide sequence ID" value="XM_007395657.1"/>
</dbReference>
<dbReference type="KEGG" id="pco:PHACADRAFT_255995"/>
<dbReference type="PANTHER" id="PTHR34883">
    <property type="entry name" value="SERINE-RICH PROTEIN, PUTATIVE-RELATED-RELATED"/>
    <property type="match status" value="1"/>
</dbReference>
<dbReference type="GeneID" id="18916450"/>